<dbReference type="EMBL" id="GAKP01011780">
    <property type="protein sequence ID" value="JAC47172.1"/>
    <property type="molecule type" value="Transcribed_RNA"/>
</dbReference>
<name>A0A034VYM2_BACDO</name>
<keyword evidence="1" id="KW-0732">Signal</keyword>
<reference evidence="3" key="1">
    <citation type="journal article" date="2014" name="BMC Genomics">
        <title>Characterizing the developmental transcriptome of the oriental fruit fly, Bactrocera dorsalis (Diptera: Tephritidae) through comparative genomic analysis with Drosophila melanogaster utilizing modENCODE datasets.</title>
        <authorList>
            <person name="Geib S.M."/>
            <person name="Calla B."/>
            <person name="Hall B."/>
            <person name="Hou S."/>
            <person name="Manoukis N.C."/>
        </authorList>
    </citation>
    <scope>NUCLEOTIDE SEQUENCE</scope>
    <source>
        <strain evidence="3">Punador</strain>
    </source>
</reference>
<protein>
    <submittedName>
        <fullName evidence="3">Multiple epidermal growth factor-like domains protein 10</fullName>
    </submittedName>
</protein>
<gene>
    <name evidence="3" type="primary">MEG10</name>
</gene>
<dbReference type="GeneID" id="105232541"/>
<feature type="domain" description="EB" evidence="2">
    <location>
        <begin position="104"/>
        <end position="163"/>
    </location>
</feature>
<dbReference type="EMBL" id="GAKP01011781">
    <property type="protein sequence ID" value="JAC47171.1"/>
    <property type="molecule type" value="Transcribed_RNA"/>
</dbReference>
<feature type="chain" id="PRO_5007369159" evidence="1">
    <location>
        <begin position="25"/>
        <end position="341"/>
    </location>
</feature>
<dbReference type="KEGG" id="bdr:105232541"/>
<proteinExistence type="predicted"/>
<sequence>MIKLIGWVIWIYIAASLVVRPAVAMVPEEIMEVACAEDEHCHYYETENVTSSCVHGLCHCFNNQTNVDVTCEPNILHTTNIIGGNCPCMLPHAECHQADYLCYCEDDYVPTIDRRRCIPKQVPLGEPCESDEQCLFSTVFSHCDGSTRNCSCDAGFLRNDSICLSQTKLRAKCDDRMSCTQHGQHKICLPEVGECVCEQGYVSANTSEECLPGRKLHEDCQDASQCYAFMGPGATCENGKCQCRVEYTIVTRKTKENRYSIALEKICAPLAEVGQYCTLNEHCHNGPEDEDEQLMECDHGECACRFGLKNKVPCSSTASSVKIKKILLCIILAMTGLQMHV</sequence>
<evidence type="ECO:0000256" key="1">
    <source>
        <dbReference type="SAM" id="SignalP"/>
    </source>
</evidence>
<dbReference type="AlphaFoldDB" id="A0A034VYM2"/>
<evidence type="ECO:0000259" key="2">
    <source>
        <dbReference type="Pfam" id="PF01683"/>
    </source>
</evidence>
<dbReference type="InterPro" id="IPR006149">
    <property type="entry name" value="EB_dom"/>
</dbReference>
<dbReference type="OrthoDB" id="5912242at2759"/>
<dbReference type="Gene3D" id="2.170.300.10">
    <property type="entry name" value="Tie2 ligand-binding domain superfamily"/>
    <property type="match status" value="1"/>
</dbReference>
<accession>A0A034VYM2</accession>
<dbReference type="PANTHER" id="PTHR39069:SF4">
    <property type="entry name" value="LD24340P"/>
    <property type="match status" value="1"/>
</dbReference>
<feature type="signal peptide" evidence="1">
    <location>
        <begin position="1"/>
        <end position="24"/>
    </location>
</feature>
<evidence type="ECO:0000313" key="3">
    <source>
        <dbReference type="EMBL" id="JAC47172.1"/>
    </source>
</evidence>
<dbReference type="Pfam" id="PF01683">
    <property type="entry name" value="EB"/>
    <property type="match status" value="2"/>
</dbReference>
<organism evidence="3">
    <name type="scientific">Bactrocera dorsalis</name>
    <name type="common">Oriental fruit fly</name>
    <name type="synonym">Dacus dorsalis</name>
    <dbReference type="NCBI Taxonomy" id="27457"/>
    <lineage>
        <taxon>Eukaryota</taxon>
        <taxon>Metazoa</taxon>
        <taxon>Ecdysozoa</taxon>
        <taxon>Arthropoda</taxon>
        <taxon>Hexapoda</taxon>
        <taxon>Insecta</taxon>
        <taxon>Pterygota</taxon>
        <taxon>Neoptera</taxon>
        <taxon>Endopterygota</taxon>
        <taxon>Diptera</taxon>
        <taxon>Brachycera</taxon>
        <taxon>Muscomorpha</taxon>
        <taxon>Tephritoidea</taxon>
        <taxon>Tephritidae</taxon>
        <taxon>Bactrocera</taxon>
        <taxon>Bactrocera</taxon>
    </lineage>
</organism>
<feature type="domain" description="EB" evidence="2">
    <location>
        <begin position="207"/>
        <end position="251"/>
    </location>
</feature>
<dbReference type="PANTHER" id="PTHR39069">
    <property type="entry name" value="ECDYSONE-INDUCIBLE GENE E1, ISOFORM A"/>
    <property type="match status" value="1"/>
</dbReference>
<dbReference type="RefSeq" id="XP_011212552.2">
    <property type="nucleotide sequence ID" value="XM_011214250.4"/>
</dbReference>